<dbReference type="EMBL" id="WOXT01000001">
    <property type="protein sequence ID" value="MUV13560.1"/>
    <property type="molecule type" value="Genomic_DNA"/>
</dbReference>
<evidence type="ECO:0000313" key="1">
    <source>
        <dbReference type="EMBL" id="MUV13560.1"/>
    </source>
</evidence>
<organism evidence="1 2">
    <name type="scientific">Noviluteimonas gilva</name>
    <dbReference type="NCBI Taxonomy" id="2682097"/>
    <lineage>
        <taxon>Bacteria</taxon>
        <taxon>Pseudomonadati</taxon>
        <taxon>Pseudomonadota</taxon>
        <taxon>Gammaproteobacteria</taxon>
        <taxon>Lysobacterales</taxon>
        <taxon>Lysobacteraceae</taxon>
        <taxon>Noviluteimonas</taxon>
    </lineage>
</organism>
<keyword evidence="2" id="KW-1185">Reference proteome</keyword>
<sequence>MGAFSRNKGARCERELCALLRDNLGGDFSRNLKQYQKAQEGDIEQLVGPYLVESKSHATLNLKSWWGQIVAAASRHELRPLPCLAYKVPRKGWRFRVPIPQAWESGHQWGRELTYTMDLSPDGFFLIVREHKG</sequence>
<dbReference type="RefSeq" id="WP_156640744.1">
    <property type="nucleotide sequence ID" value="NZ_WOXT01000001.1"/>
</dbReference>
<name>A0A7C9LGW8_9GAMM</name>
<dbReference type="AlphaFoldDB" id="A0A7C9LGW8"/>
<dbReference type="Proteomes" id="UP000479692">
    <property type="component" value="Unassembled WGS sequence"/>
</dbReference>
<reference evidence="1 2" key="1">
    <citation type="submission" date="2019-12" db="EMBL/GenBank/DDBJ databases">
        <authorList>
            <person name="Xu J."/>
        </authorList>
    </citation>
    <scope>NUCLEOTIDE SEQUENCE [LARGE SCALE GENOMIC DNA]</scope>
    <source>
        <strain evidence="1 2">HX-5-24</strain>
    </source>
</reference>
<dbReference type="Pfam" id="PF24608">
    <property type="entry name" value="PDDEXK_15"/>
    <property type="match status" value="1"/>
</dbReference>
<protein>
    <submittedName>
        <fullName evidence="1">Uncharacterized protein</fullName>
    </submittedName>
</protein>
<evidence type="ECO:0000313" key="2">
    <source>
        <dbReference type="Proteomes" id="UP000479692"/>
    </source>
</evidence>
<dbReference type="InterPro" id="IPR056931">
    <property type="entry name" value="D14-like"/>
</dbReference>
<comment type="caution">
    <text evidence="1">The sequence shown here is derived from an EMBL/GenBank/DDBJ whole genome shotgun (WGS) entry which is preliminary data.</text>
</comment>
<proteinExistence type="predicted"/>
<gene>
    <name evidence="1" type="ORF">GN331_04980</name>
</gene>
<accession>A0A7C9LGW8</accession>